<evidence type="ECO:0000313" key="4">
    <source>
        <dbReference type="Proteomes" id="UP000739538"/>
    </source>
</evidence>
<dbReference type="Pfam" id="PF13482">
    <property type="entry name" value="RNase_H_2"/>
    <property type="match status" value="1"/>
</dbReference>
<reference evidence="3" key="1">
    <citation type="submission" date="2020-04" db="EMBL/GenBank/DDBJ databases">
        <authorList>
            <person name="Zhang T."/>
        </authorList>
    </citation>
    <scope>NUCLEOTIDE SEQUENCE</scope>
    <source>
        <strain evidence="3">HKST-UBA02</strain>
    </source>
</reference>
<dbReference type="PANTHER" id="PTHR38462">
    <property type="entry name" value="EXONUCLEASE-LIKE PROTEIN"/>
    <property type="match status" value="1"/>
</dbReference>
<reference evidence="3" key="2">
    <citation type="journal article" date="2021" name="Microbiome">
        <title>Successional dynamics and alternative stable states in a saline activated sludge microbial community over 9 years.</title>
        <authorList>
            <person name="Wang Y."/>
            <person name="Ye J."/>
            <person name="Ju F."/>
            <person name="Liu L."/>
            <person name="Boyd J.A."/>
            <person name="Deng Y."/>
            <person name="Parks D.H."/>
            <person name="Jiang X."/>
            <person name="Yin X."/>
            <person name="Woodcroft B.J."/>
            <person name="Tyson G.W."/>
            <person name="Hugenholtz P."/>
            <person name="Polz M.F."/>
            <person name="Zhang T."/>
        </authorList>
    </citation>
    <scope>NUCLEOTIDE SEQUENCE</scope>
    <source>
        <strain evidence="3">HKST-UBA02</strain>
    </source>
</reference>
<dbReference type="PANTHER" id="PTHR38462:SF1">
    <property type="entry name" value="YPRB RIBONUCLEASE H-LIKE DOMAIN-CONTAINING PROTEIN"/>
    <property type="match status" value="1"/>
</dbReference>
<dbReference type="EMBL" id="JAGQHS010000120">
    <property type="protein sequence ID" value="MCA9757796.1"/>
    <property type="molecule type" value="Genomic_DNA"/>
</dbReference>
<feature type="domain" description="YprB ribonuclease H-like" evidence="2">
    <location>
        <begin position="217"/>
        <end position="388"/>
    </location>
</feature>
<proteinExistence type="predicted"/>
<gene>
    <name evidence="3" type="ORF">KDA27_18540</name>
</gene>
<feature type="region of interest" description="Disordered" evidence="1">
    <location>
        <begin position="15"/>
        <end position="84"/>
    </location>
</feature>
<dbReference type="SUPFAM" id="SSF53098">
    <property type="entry name" value="Ribonuclease H-like"/>
    <property type="match status" value="1"/>
</dbReference>
<feature type="compositionally biased region" description="Gly residues" evidence="1">
    <location>
        <begin position="47"/>
        <end position="58"/>
    </location>
</feature>
<organism evidence="3 4">
    <name type="scientific">Eiseniibacteriota bacterium</name>
    <dbReference type="NCBI Taxonomy" id="2212470"/>
    <lineage>
        <taxon>Bacteria</taxon>
        <taxon>Candidatus Eiseniibacteriota</taxon>
    </lineage>
</organism>
<evidence type="ECO:0000259" key="2">
    <source>
        <dbReference type="Pfam" id="PF13482"/>
    </source>
</evidence>
<dbReference type="Proteomes" id="UP000739538">
    <property type="component" value="Unassembled WGS sequence"/>
</dbReference>
<evidence type="ECO:0000313" key="3">
    <source>
        <dbReference type="EMBL" id="MCA9757796.1"/>
    </source>
</evidence>
<sequence length="391" mass="42894">MARNDRSDELEFIRRWRGDDPWGRAAGRSRRARAEKGAEGAVDAEGAAGGAPDGAPDGGRGRTGRGSGEGSAARAADGRDVGEGAFRIGRADDAGARMRPGSGREQFVLFEPEPGAKARRRGARHREALRRDVRIPDVPDGPRVDLDAAAYLDEAPSAGDRPRLILGHPDADRSIRTAFPLATIDFPGGEYCRISHPLGVGASSDPELSQLPTSGLLFDLETLGFHGRPLFLIGILYPAVPPPASGPDAWRVVQLLARDYAEEEAILEAFADVAAEQTPWVSFNGKTFDLPFLRERARFHHLPLPEPREHLDLLHAARRVYKGVLPNCRLQTLESALFARYRYRDLPGDEIPAAYHDYVRTGEEEDMVRILRHNRDDLVTLARLHVHLGSA</sequence>
<dbReference type="Gene3D" id="3.30.420.10">
    <property type="entry name" value="Ribonuclease H-like superfamily/Ribonuclease H"/>
    <property type="match status" value="1"/>
</dbReference>
<accession>A0A956NF89</accession>
<protein>
    <submittedName>
        <fullName evidence="3">Ribonuclease H-like domain-containing protein</fullName>
    </submittedName>
</protein>
<evidence type="ECO:0000256" key="1">
    <source>
        <dbReference type="SAM" id="MobiDB-lite"/>
    </source>
</evidence>
<dbReference type="AlphaFoldDB" id="A0A956NF89"/>
<comment type="caution">
    <text evidence="3">The sequence shown here is derived from an EMBL/GenBank/DDBJ whole genome shotgun (WGS) entry which is preliminary data.</text>
</comment>
<name>A0A956NF89_UNCEI</name>
<dbReference type="InterPro" id="IPR036397">
    <property type="entry name" value="RNaseH_sf"/>
</dbReference>
<dbReference type="InterPro" id="IPR038720">
    <property type="entry name" value="YprB_RNase_H-like_dom"/>
</dbReference>
<dbReference type="GO" id="GO:0003676">
    <property type="term" value="F:nucleic acid binding"/>
    <property type="evidence" value="ECO:0007669"/>
    <property type="project" value="InterPro"/>
</dbReference>
<dbReference type="InterPro" id="IPR012337">
    <property type="entry name" value="RNaseH-like_sf"/>
</dbReference>